<dbReference type="Gene3D" id="2.130.10.10">
    <property type="entry name" value="YVTN repeat-like/Quinoprotein amine dehydrogenase"/>
    <property type="match status" value="1"/>
</dbReference>
<evidence type="ECO:0000256" key="4">
    <source>
        <dbReference type="SAM" id="MobiDB-lite"/>
    </source>
</evidence>
<dbReference type="InterPro" id="IPR001680">
    <property type="entry name" value="WD40_rpt"/>
</dbReference>
<keyword evidence="1 3" id="KW-0853">WD repeat</keyword>
<evidence type="ECO:0000313" key="5">
    <source>
        <dbReference type="EMBL" id="KAL2056679.1"/>
    </source>
</evidence>
<dbReference type="PROSITE" id="PS50294">
    <property type="entry name" value="WD_REPEATS_REGION"/>
    <property type="match status" value="1"/>
</dbReference>
<dbReference type="SMART" id="SM00320">
    <property type="entry name" value="WD40"/>
    <property type="match status" value="4"/>
</dbReference>
<dbReference type="Proteomes" id="UP001590951">
    <property type="component" value="Unassembled WGS sequence"/>
</dbReference>
<dbReference type="InterPro" id="IPR015943">
    <property type="entry name" value="WD40/YVTN_repeat-like_dom_sf"/>
</dbReference>
<gene>
    <name evidence="5" type="ORF">ABVK25_003073</name>
</gene>
<evidence type="ECO:0000256" key="2">
    <source>
        <dbReference type="ARBA" id="ARBA00022737"/>
    </source>
</evidence>
<name>A0ABR4BFV0_9LECA</name>
<dbReference type="SUPFAM" id="SSF50978">
    <property type="entry name" value="WD40 repeat-like"/>
    <property type="match status" value="1"/>
</dbReference>
<dbReference type="PROSITE" id="PS50082">
    <property type="entry name" value="WD_REPEATS_2"/>
    <property type="match status" value="2"/>
</dbReference>
<dbReference type="EMBL" id="JBHFEH010000007">
    <property type="protein sequence ID" value="KAL2056679.1"/>
    <property type="molecule type" value="Genomic_DNA"/>
</dbReference>
<evidence type="ECO:0008006" key="7">
    <source>
        <dbReference type="Google" id="ProtNLM"/>
    </source>
</evidence>
<dbReference type="InterPro" id="IPR039328">
    <property type="entry name" value="WDR89"/>
</dbReference>
<protein>
    <recommendedName>
        <fullName evidence="7">WD40 repeat-like protein</fullName>
    </recommendedName>
</protein>
<comment type="caution">
    <text evidence="5">The sequence shown here is derived from an EMBL/GenBank/DDBJ whole genome shotgun (WGS) entry which is preliminary data.</text>
</comment>
<evidence type="ECO:0000256" key="3">
    <source>
        <dbReference type="PROSITE-ProRule" id="PRU00221"/>
    </source>
</evidence>
<dbReference type="InterPro" id="IPR036322">
    <property type="entry name" value="WD40_repeat_dom_sf"/>
</dbReference>
<evidence type="ECO:0000313" key="6">
    <source>
        <dbReference type="Proteomes" id="UP001590951"/>
    </source>
</evidence>
<feature type="compositionally biased region" description="Basic and acidic residues" evidence="4">
    <location>
        <begin position="360"/>
        <end position="373"/>
    </location>
</feature>
<feature type="repeat" description="WD" evidence="3">
    <location>
        <begin position="145"/>
        <end position="187"/>
    </location>
</feature>
<dbReference type="Pfam" id="PF00400">
    <property type="entry name" value="WD40"/>
    <property type="match status" value="1"/>
</dbReference>
<feature type="repeat" description="WD" evidence="3">
    <location>
        <begin position="75"/>
        <end position="97"/>
    </location>
</feature>
<dbReference type="PANTHER" id="PTHR22889">
    <property type="entry name" value="WD REPEAT-CONTAINING PROTEIN 89"/>
    <property type="match status" value="1"/>
</dbReference>
<organism evidence="5 6">
    <name type="scientific">Lepraria finkii</name>
    <dbReference type="NCBI Taxonomy" id="1340010"/>
    <lineage>
        <taxon>Eukaryota</taxon>
        <taxon>Fungi</taxon>
        <taxon>Dikarya</taxon>
        <taxon>Ascomycota</taxon>
        <taxon>Pezizomycotina</taxon>
        <taxon>Lecanoromycetes</taxon>
        <taxon>OSLEUM clade</taxon>
        <taxon>Lecanoromycetidae</taxon>
        <taxon>Lecanorales</taxon>
        <taxon>Lecanorineae</taxon>
        <taxon>Stereocaulaceae</taxon>
        <taxon>Lepraria</taxon>
    </lineage>
</organism>
<keyword evidence="2" id="KW-0677">Repeat</keyword>
<keyword evidence="6" id="KW-1185">Reference proteome</keyword>
<reference evidence="5 6" key="1">
    <citation type="submission" date="2024-09" db="EMBL/GenBank/DDBJ databases">
        <title>Rethinking Asexuality: The Enigmatic Case of Functional Sexual Genes in Lepraria (Stereocaulaceae).</title>
        <authorList>
            <person name="Doellman M."/>
            <person name="Sun Y."/>
            <person name="Barcenas-Pena A."/>
            <person name="Lumbsch H.T."/>
            <person name="Grewe F."/>
        </authorList>
    </citation>
    <scope>NUCLEOTIDE SEQUENCE [LARGE SCALE GENOMIC DNA]</scope>
    <source>
        <strain evidence="5 6">Grewe 0041</strain>
    </source>
</reference>
<accession>A0ABR4BFV0</accession>
<proteinExistence type="predicted"/>
<feature type="region of interest" description="Disordered" evidence="4">
    <location>
        <begin position="333"/>
        <end position="373"/>
    </location>
</feature>
<dbReference type="PANTHER" id="PTHR22889:SF0">
    <property type="entry name" value="WD REPEAT-CONTAINING PROTEIN 89"/>
    <property type="match status" value="1"/>
</dbReference>
<sequence>MKVATLTKTSSLSLPVDSYIYKILQVDSNLAAISSDDSLRIIDSTSLKEIAGGILKNVHTGVTCLEASENDTKGFLTAGRDAVVRSWDLRSGRSTLELSDGSNTPCLSLCNDDHFVVIGTELSHSQASVILWDNRSPSKPVRQYVESHNDDITELQFHPHSRGTLLSGSTDGLVNVYDIDHSDEDDALSQVANHGSSIHHAGFLSNSQFFALSHDETFSIYQLESPDNPAPDMIPQVFGNLRPKLECEYVVDIIPHFGSGEAILGAGSHSKHHLDLIPLQYADNWSFDQNITIRLPDAHGEEIVRSMLINHDAQTIFTAGEGGLIRAWRTSAENGQEHMQEAETTTETEKSKKKRRKKDHAAGDEAKGRFKPY</sequence>
<evidence type="ECO:0000256" key="1">
    <source>
        <dbReference type="ARBA" id="ARBA00022574"/>
    </source>
</evidence>